<dbReference type="Proteomes" id="UP000219050">
    <property type="component" value="Chromosome"/>
</dbReference>
<dbReference type="KEGG" id="cmag:CBW24_05705"/>
<evidence type="ECO:0000313" key="7">
    <source>
        <dbReference type="EMBL" id="ATI41544.1"/>
    </source>
</evidence>
<dbReference type="NCBIfam" id="TIGR02022">
    <property type="entry name" value="hutF"/>
    <property type="match status" value="1"/>
</dbReference>
<keyword evidence="3" id="KW-0378">Hydrolase</keyword>
<evidence type="ECO:0000313" key="8">
    <source>
        <dbReference type="Proteomes" id="UP000219050"/>
    </source>
</evidence>
<dbReference type="AlphaFoldDB" id="A0A291LY16"/>
<dbReference type="InterPro" id="IPR006680">
    <property type="entry name" value="Amidohydro-rel"/>
</dbReference>
<dbReference type="NCBIfam" id="NF006684">
    <property type="entry name" value="PRK09229.1-5"/>
    <property type="match status" value="1"/>
</dbReference>
<dbReference type="PANTHER" id="PTHR11271:SF48">
    <property type="entry name" value="AMIDOHYDROLASE-RELATED DOMAIN-CONTAINING PROTEIN"/>
    <property type="match status" value="1"/>
</dbReference>
<dbReference type="InterPro" id="IPR051607">
    <property type="entry name" value="Metallo-dep_hydrolases"/>
</dbReference>
<protein>
    <submittedName>
        <fullName evidence="7">Formimidoylglutamate deiminase</fullName>
    </submittedName>
</protein>
<organism evidence="7 8">
    <name type="scientific">Pacificitalea manganoxidans</name>
    <dbReference type="NCBI Taxonomy" id="1411902"/>
    <lineage>
        <taxon>Bacteria</taxon>
        <taxon>Pseudomonadati</taxon>
        <taxon>Pseudomonadota</taxon>
        <taxon>Alphaproteobacteria</taxon>
        <taxon>Rhodobacterales</taxon>
        <taxon>Paracoccaceae</taxon>
        <taxon>Pacificitalea</taxon>
    </lineage>
</organism>
<evidence type="ECO:0000259" key="6">
    <source>
        <dbReference type="Pfam" id="PF22429"/>
    </source>
</evidence>
<dbReference type="InterPro" id="IPR011059">
    <property type="entry name" value="Metal-dep_hydrolase_composite"/>
</dbReference>
<evidence type="ECO:0000256" key="2">
    <source>
        <dbReference type="ARBA" id="ARBA00022723"/>
    </source>
</evidence>
<keyword evidence="2" id="KW-0479">Metal-binding</keyword>
<reference evidence="7 8" key="1">
    <citation type="submission" date="2017-05" db="EMBL/GenBank/DDBJ databases">
        <title>Comparative genomic and metabolic analysis of manganese-oxidizing mechanisms in Celeribater manganoxidans DY25T: its adaption to the environment of polymetallic nodule.</title>
        <authorList>
            <person name="Wang X."/>
        </authorList>
    </citation>
    <scope>NUCLEOTIDE SEQUENCE [LARGE SCALE GENOMIC DNA]</scope>
    <source>
        <strain evidence="7 8">DY25</strain>
    </source>
</reference>
<name>A0A291LY16_9RHOB</name>
<dbReference type="OrthoDB" id="9796020at2"/>
<dbReference type="EMBL" id="CP021404">
    <property type="protein sequence ID" value="ATI41544.1"/>
    <property type="molecule type" value="Genomic_DNA"/>
</dbReference>
<proteinExistence type="predicted"/>
<dbReference type="SUPFAM" id="SSF51556">
    <property type="entry name" value="Metallo-dependent hydrolases"/>
    <property type="match status" value="1"/>
</dbReference>
<dbReference type="InterPro" id="IPR055156">
    <property type="entry name" value="HutF-like_N"/>
</dbReference>
<dbReference type="Gene3D" id="2.30.40.10">
    <property type="entry name" value="Urease, subunit C, domain 1"/>
    <property type="match status" value="1"/>
</dbReference>
<evidence type="ECO:0000256" key="3">
    <source>
        <dbReference type="ARBA" id="ARBA00022801"/>
    </source>
</evidence>
<dbReference type="NCBIfam" id="NF006681">
    <property type="entry name" value="PRK09229.1-2"/>
    <property type="match status" value="1"/>
</dbReference>
<feature type="domain" description="Amidohydrolase-related" evidence="5">
    <location>
        <begin position="44"/>
        <end position="423"/>
    </location>
</feature>
<gene>
    <name evidence="7" type="ORF">CBW24_05705</name>
</gene>
<dbReference type="InterPro" id="IPR032466">
    <property type="entry name" value="Metal_Hydrolase"/>
</dbReference>
<dbReference type="Pfam" id="PF22429">
    <property type="entry name" value="HutF_N"/>
    <property type="match status" value="1"/>
</dbReference>
<sequence>MIFAAHAKLPTGWAMNVRLSLAEGRITAIKTDQTAQPGDTCVDTLLPALANLHSHSFQRAMAGMTEYRMAGRDSFWTWRDLMYRFTGALTPEQVEAIAALVFMEMQEAGFASVGEFHYLHHQPGGAPYDDLGELSVRIMAAAAATGIGLTHLPVLYTYGGAGQQPLQAGQARFGNSVDRFAELAAQAEAAVTDLPADCRVGIAPHSLRATSPHDLHSLLAARKSGPVHIHIAEQPKEVDDIERWLGARPVEWLLSNADVTPEWCLIHATHMTERETADMARSGAVAGLCPVTEANLGDGPFNGPGYLTAGGVFGVGSDSNVLISLTEELRTLEYSQRLRDIARNVMVVGEGSVGDTLYSGAAKGGAQALGRDAGHLAVGAWADLVAIDSNAPALCALRRDQILDGLVFAAKDDVVTDVWSAGRHAVQSGTHIKRNEIVATYRAAMRSLMASL</sequence>
<accession>A0A291LY16</accession>
<dbReference type="GO" id="GO:0046872">
    <property type="term" value="F:metal ion binding"/>
    <property type="evidence" value="ECO:0007669"/>
    <property type="project" value="UniProtKB-KW"/>
</dbReference>
<dbReference type="RefSeq" id="WP_097372950.1">
    <property type="nucleotide sequence ID" value="NZ_CP021404.1"/>
</dbReference>
<dbReference type="InterPro" id="IPR010252">
    <property type="entry name" value="HutF"/>
</dbReference>
<dbReference type="PANTHER" id="PTHR11271">
    <property type="entry name" value="GUANINE DEAMINASE"/>
    <property type="match status" value="1"/>
</dbReference>
<dbReference type="GO" id="GO:0019239">
    <property type="term" value="F:deaminase activity"/>
    <property type="evidence" value="ECO:0007669"/>
    <property type="project" value="TreeGrafter"/>
</dbReference>
<dbReference type="Pfam" id="PF01979">
    <property type="entry name" value="Amidohydro_1"/>
    <property type="match status" value="1"/>
</dbReference>
<evidence type="ECO:0000256" key="4">
    <source>
        <dbReference type="ARBA" id="ARBA00022833"/>
    </source>
</evidence>
<evidence type="ECO:0000259" key="5">
    <source>
        <dbReference type="Pfam" id="PF01979"/>
    </source>
</evidence>
<keyword evidence="8" id="KW-1185">Reference proteome</keyword>
<evidence type="ECO:0000256" key="1">
    <source>
        <dbReference type="ARBA" id="ARBA00001947"/>
    </source>
</evidence>
<comment type="cofactor">
    <cofactor evidence="1">
        <name>Zn(2+)</name>
        <dbReference type="ChEBI" id="CHEBI:29105"/>
    </cofactor>
</comment>
<feature type="domain" description="Formimidoylglutamate deiminase N-terminal" evidence="6">
    <location>
        <begin position="1"/>
        <end position="39"/>
    </location>
</feature>
<keyword evidence="4" id="KW-0862">Zinc</keyword>
<dbReference type="Gene3D" id="3.20.20.140">
    <property type="entry name" value="Metal-dependent hydrolases"/>
    <property type="match status" value="1"/>
</dbReference>
<dbReference type="GO" id="GO:0005829">
    <property type="term" value="C:cytosol"/>
    <property type="evidence" value="ECO:0007669"/>
    <property type="project" value="TreeGrafter"/>
</dbReference>
<dbReference type="SUPFAM" id="SSF51338">
    <property type="entry name" value="Composite domain of metallo-dependent hydrolases"/>
    <property type="match status" value="1"/>
</dbReference>